<dbReference type="PANTHER" id="PTHR13812:SF19">
    <property type="entry name" value="KETIMINE REDUCTASE MU-CRYSTALLIN"/>
    <property type="match status" value="1"/>
</dbReference>
<dbReference type="EMBL" id="JAVHUY010000036">
    <property type="protein sequence ID" value="MDQ7909005.1"/>
    <property type="molecule type" value="Genomic_DNA"/>
</dbReference>
<protein>
    <recommendedName>
        <fullName evidence="3">Ornithine cyclodeaminase</fullName>
    </recommendedName>
</protein>
<evidence type="ECO:0000313" key="2">
    <source>
        <dbReference type="Proteomes" id="UP001230908"/>
    </source>
</evidence>
<accession>A0ABU0ZRX0</accession>
<sequence>MPRTEFLFLSEHDMVAAGVRDAARSVDIADEVFRLLHSGDFLMGGPNRNSHGLGLVFPPTSPFPNMPVAGPDRRFVAMPAYLGGRFDVCGIKWYGSNAANPASGLPRSVLTVMLNDRGTGEPLALLAANSLSAVRTGAVLGVAVRYLVPTVPRRLAVIGCGVVNRAAVAALLSQLSFTDVVCHNRSRGKAEEFARWLGDEHGLASRVADSAEEAVHGADVVTVAASRAAPLEVRSEWFTREAVILLSGPMQANDELWTQSRLVYDHIPLHHAYVADARASPDLDAAYGATMGGPLYRLIDQGRLPQLDDSEDLGTVIAAGTSPPRGRTVFISCGMAVFDVALAYCVLASARERGIGTALELWGDA</sequence>
<dbReference type="Pfam" id="PF02423">
    <property type="entry name" value="OCD_Mu_crystall"/>
    <property type="match status" value="1"/>
</dbReference>
<keyword evidence="2" id="KW-1185">Reference proteome</keyword>
<organism evidence="1 2">
    <name type="scientific">Phytohabitans maris</name>
    <dbReference type="NCBI Taxonomy" id="3071409"/>
    <lineage>
        <taxon>Bacteria</taxon>
        <taxon>Bacillati</taxon>
        <taxon>Actinomycetota</taxon>
        <taxon>Actinomycetes</taxon>
        <taxon>Micromonosporales</taxon>
        <taxon>Micromonosporaceae</taxon>
    </lineage>
</organism>
<dbReference type="PIRSF" id="PIRSF001439">
    <property type="entry name" value="CryM"/>
    <property type="match status" value="1"/>
</dbReference>
<name>A0ABU0ZRX0_9ACTN</name>
<comment type="caution">
    <text evidence="1">The sequence shown here is derived from an EMBL/GenBank/DDBJ whole genome shotgun (WGS) entry which is preliminary data.</text>
</comment>
<dbReference type="Gene3D" id="3.40.50.720">
    <property type="entry name" value="NAD(P)-binding Rossmann-like Domain"/>
    <property type="match status" value="1"/>
</dbReference>
<evidence type="ECO:0000313" key="1">
    <source>
        <dbReference type="EMBL" id="MDQ7909005.1"/>
    </source>
</evidence>
<dbReference type="RefSeq" id="WP_308716269.1">
    <property type="nucleotide sequence ID" value="NZ_JAVHUY010000036.1"/>
</dbReference>
<reference evidence="1 2" key="1">
    <citation type="submission" date="2023-08" db="EMBL/GenBank/DDBJ databases">
        <title>Phytohabitans sansha sp. nov., isolated from marine sediment.</title>
        <authorList>
            <person name="Zhao Y."/>
            <person name="Yi K."/>
        </authorList>
    </citation>
    <scope>NUCLEOTIDE SEQUENCE [LARGE SCALE GENOMIC DNA]</scope>
    <source>
        <strain evidence="1 2">ZYX-F-186</strain>
    </source>
</reference>
<dbReference type="PANTHER" id="PTHR13812">
    <property type="entry name" value="KETIMINE REDUCTASE MU-CRYSTALLIN"/>
    <property type="match status" value="1"/>
</dbReference>
<evidence type="ECO:0008006" key="3">
    <source>
        <dbReference type="Google" id="ProtNLM"/>
    </source>
</evidence>
<dbReference type="InterPro" id="IPR023401">
    <property type="entry name" value="ODC_N"/>
</dbReference>
<proteinExistence type="predicted"/>
<dbReference type="InterPro" id="IPR003462">
    <property type="entry name" value="ODC_Mu_crystall"/>
</dbReference>
<gene>
    <name evidence="1" type="ORF">RB614_31225</name>
</gene>
<dbReference type="Proteomes" id="UP001230908">
    <property type="component" value="Unassembled WGS sequence"/>
</dbReference>
<dbReference type="InterPro" id="IPR036291">
    <property type="entry name" value="NAD(P)-bd_dom_sf"/>
</dbReference>
<dbReference type="SUPFAM" id="SSF51735">
    <property type="entry name" value="NAD(P)-binding Rossmann-fold domains"/>
    <property type="match status" value="1"/>
</dbReference>
<dbReference type="Gene3D" id="3.30.1780.10">
    <property type="entry name" value="ornithine cyclodeaminase, domain 1"/>
    <property type="match status" value="1"/>
</dbReference>